<protein>
    <submittedName>
        <fullName evidence="1">Uncharacterized protein</fullName>
    </submittedName>
</protein>
<dbReference type="EMBL" id="GL945428">
    <property type="protein sequence ID" value="EGO30406.1"/>
    <property type="molecule type" value="Genomic_DNA"/>
</dbReference>
<sequence length="164" mass="18838">MTAGELTLEAACAWDMVCCQYFMHKAVPNDEQVKKVAWGMQDVCIKTELRSNWLPADWTAIVRKRILNSTQGWCPFFEWAIECQFQNFLLCNTTSHLSNVLLKHQLEANMLDNLTLDCCHDKINDEKDLAKWIDTVKQLNDKRLIALACQQEAMDTAIRAEKAA</sequence>
<dbReference type="HOGENOM" id="CLU_1620063_0_0_1"/>
<dbReference type="RefSeq" id="XP_007312290.1">
    <property type="nucleotide sequence ID" value="XM_007312228.1"/>
</dbReference>
<dbReference type="GeneID" id="18813866"/>
<accession>F8NDT2</accession>
<dbReference type="OrthoDB" id="2369050at2759"/>
<reference evidence="2" key="1">
    <citation type="journal article" date="2011" name="Science">
        <title>The plant cell wall-decomposing machinery underlies the functional diversity of forest fungi.</title>
        <authorList>
            <person name="Eastwood D.C."/>
            <person name="Floudas D."/>
            <person name="Binder M."/>
            <person name="Majcherczyk A."/>
            <person name="Schneider P."/>
            <person name="Aerts A."/>
            <person name="Asiegbu F.O."/>
            <person name="Baker S.E."/>
            <person name="Barry K."/>
            <person name="Bendiksby M."/>
            <person name="Blumentritt M."/>
            <person name="Coutinho P.M."/>
            <person name="Cullen D."/>
            <person name="de Vries R.P."/>
            <person name="Gathman A."/>
            <person name="Goodell B."/>
            <person name="Henrissat B."/>
            <person name="Ihrmark K."/>
            <person name="Kauserud H."/>
            <person name="Kohler A."/>
            <person name="LaButti K."/>
            <person name="Lapidus A."/>
            <person name="Lavin J.L."/>
            <person name="Lee Y.-H."/>
            <person name="Lindquist E."/>
            <person name="Lilly W."/>
            <person name="Lucas S."/>
            <person name="Morin E."/>
            <person name="Murat C."/>
            <person name="Oguiza J.A."/>
            <person name="Park J."/>
            <person name="Pisabarro A.G."/>
            <person name="Riley R."/>
            <person name="Rosling A."/>
            <person name="Salamov A."/>
            <person name="Schmidt O."/>
            <person name="Schmutz J."/>
            <person name="Skrede I."/>
            <person name="Stenlid J."/>
            <person name="Wiebenga A."/>
            <person name="Xie X."/>
            <person name="Kuees U."/>
            <person name="Hibbett D.S."/>
            <person name="Hoffmeister D."/>
            <person name="Hoegberg N."/>
            <person name="Martin F."/>
            <person name="Grigoriev I.V."/>
            <person name="Watkinson S.C."/>
        </authorList>
    </citation>
    <scope>NUCLEOTIDE SEQUENCE [LARGE SCALE GENOMIC DNA]</scope>
    <source>
        <strain evidence="2">S7.9</strain>
    </source>
</reference>
<evidence type="ECO:0000313" key="1">
    <source>
        <dbReference type="EMBL" id="EGO30406.1"/>
    </source>
</evidence>
<dbReference type="AlphaFoldDB" id="F8NDT2"/>
<dbReference type="KEGG" id="sla:SERLADRAFT_431942"/>
<proteinExistence type="predicted"/>
<gene>
    <name evidence="1" type="ORF">SERLADRAFT_431942</name>
</gene>
<name>F8NDT2_SERL9</name>
<dbReference type="Proteomes" id="UP000008064">
    <property type="component" value="Unassembled WGS sequence"/>
</dbReference>
<evidence type="ECO:0000313" key="2">
    <source>
        <dbReference type="Proteomes" id="UP000008064"/>
    </source>
</evidence>
<organism evidence="2">
    <name type="scientific">Serpula lacrymans var. lacrymans (strain S7.9)</name>
    <name type="common">Dry rot fungus</name>
    <dbReference type="NCBI Taxonomy" id="578457"/>
    <lineage>
        <taxon>Eukaryota</taxon>
        <taxon>Fungi</taxon>
        <taxon>Dikarya</taxon>
        <taxon>Basidiomycota</taxon>
        <taxon>Agaricomycotina</taxon>
        <taxon>Agaricomycetes</taxon>
        <taxon>Agaricomycetidae</taxon>
        <taxon>Boletales</taxon>
        <taxon>Coniophorineae</taxon>
        <taxon>Serpulaceae</taxon>
        <taxon>Serpula</taxon>
    </lineage>
</organism>